<comment type="caution">
    <text evidence="1">The sequence shown here is derived from an EMBL/GenBank/DDBJ whole genome shotgun (WGS) entry which is preliminary data.</text>
</comment>
<protein>
    <submittedName>
        <fullName evidence="1">XkdX family protein</fullName>
    </submittedName>
</protein>
<dbReference type="Proteomes" id="UP001623660">
    <property type="component" value="Unassembled WGS sequence"/>
</dbReference>
<dbReference type="InterPro" id="IPR010022">
    <property type="entry name" value="XkdX"/>
</dbReference>
<dbReference type="Pfam" id="PF09693">
    <property type="entry name" value="Phage_XkdX"/>
    <property type="match status" value="1"/>
</dbReference>
<gene>
    <name evidence="1" type="ORF">ACJDU8_15815</name>
</gene>
<dbReference type="EMBL" id="JBJHZX010000024">
    <property type="protein sequence ID" value="MFL0197014.1"/>
    <property type="molecule type" value="Genomic_DNA"/>
</dbReference>
<proteinExistence type="predicted"/>
<sequence>MLTFDKIQGYYNAGLWTGEMVANAVVKGKITADQYLQITGQTYTAPTS</sequence>
<keyword evidence="2" id="KW-1185">Reference proteome</keyword>
<name>A0ABW8SLT5_9CLOT</name>
<dbReference type="RefSeq" id="WP_406793118.1">
    <property type="nucleotide sequence ID" value="NZ_JBJHZX010000024.1"/>
</dbReference>
<organism evidence="1 2">
    <name type="scientific">Candidatus Clostridium eludens</name>
    <dbReference type="NCBI Taxonomy" id="3381663"/>
    <lineage>
        <taxon>Bacteria</taxon>
        <taxon>Bacillati</taxon>
        <taxon>Bacillota</taxon>
        <taxon>Clostridia</taxon>
        <taxon>Eubacteriales</taxon>
        <taxon>Clostridiaceae</taxon>
        <taxon>Clostridium</taxon>
    </lineage>
</organism>
<reference evidence="1 2" key="1">
    <citation type="submission" date="2024-11" db="EMBL/GenBank/DDBJ databases">
        <authorList>
            <person name="Heng Y.C."/>
            <person name="Lim A.C.H."/>
            <person name="Lee J.K.Y."/>
            <person name="Kittelmann S."/>
        </authorList>
    </citation>
    <scope>NUCLEOTIDE SEQUENCE [LARGE SCALE GENOMIC DNA]</scope>
    <source>
        <strain evidence="1 2">WILCCON 0269</strain>
    </source>
</reference>
<accession>A0ABW8SLT5</accession>
<evidence type="ECO:0000313" key="2">
    <source>
        <dbReference type="Proteomes" id="UP001623660"/>
    </source>
</evidence>
<dbReference type="NCBIfam" id="TIGR01669">
    <property type="entry name" value="phage_XkdX"/>
    <property type="match status" value="1"/>
</dbReference>
<evidence type="ECO:0000313" key="1">
    <source>
        <dbReference type="EMBL" id="MFL0197014.1"/>
    </source>
</evidence>